<accession>A0A369IAX9</accession>
<comment type="caution">
    <text evidence="1">The sequence shown here is derived from an EMBL/GenBank/DDBJ whole genome shotgun (WGS) entry which is preliminary data.</text>
</comment>
<gene>
    <name evidence="1" type="ORF">DVG78_06370</name>
</gene>
<reference evidence="1 2" key="1">
    <citation type="submission" date="2018-07" db="EMBL/GenBank/DDBJ databases">
        <title>Genome analysis of Runella aurantiaca.</title>
        <authorList>
            <person name="Yang X."/>
        </authorList>
    </citation>
    <scope>NUCLEOTIDE SEQUENCE [LARGE SCALE GENOMIC DNA]</scope>
    <source>
        <strain evidence="1 2">YX9</strain>
    </source>
</reference>
<protein>
    <submittedName>
        <fullName evidence="1">Uncharacterized protein</fullName>
    </submittedName>
</protein>
<sequence>METPTIDRYEQFNYLDPFSIMVVNQKGELRRLYCPFIVIGRLNWEEIFEGYQYKVEMVKLEPPSRIFYVISGKTYTHSLFSIYLKG</sequence>
<proteinExistence type="predicted"/>
<keyword evidence="2" id="KW-1185">Reference proteome</keyword>
<dbReference type="Proteomes" id="UP000253141">
    <property type="component" value="Unassembled WGS sequence"/>
</dbReference>
<evidence type="ECO:0000313" key="1">
    <source>
        <dbReference type="EMBL" id="RDB06901.1"/>
    </source>
</evidence>
<dbReference type="AlphaFoldDB" id="A0A369IAX9"/>
<name>A0A369IAX9_9BACT</name>
<dbReference type="EMBL" id="QPIW01000003">
    <property type="protein sequence ID" value="RDB06901.1"/>
    <property type="molecule type" value="Genomic_DNA"/>
</dbReference>
<evidence type="ECO:0000313" key="2">
    <source>
        <dbReference type="Proteomes" id="UP000253141"/>
    </source>
</evidence>
<organism evidence="1 2">
    <name type="scientific">Runella aurantiaca</name>
    <dbReference type="NCBI Taxonomy" id="2282308"/>
    <lineage>
        <taxon>Bacteria</taxon>
        <taxon>Pseudomonadati</taxon>
        <taxon>Bacteroidota</taxon>
        <taxon>Cytophagia</taxon>
        <taxon>Cytophagales</taxon>
        <taxon>Spirosomataceae</taxon>
        <taxon>Runella</taxon>
    </lineage>
</organism>